<dbReference type="GO" id="GO:0006633">
    <property type="term" value="P:fatty acid biosynthetic process"/>
    <property type="evidence" value="ECO:0007669"/>
    <property type="project" value="TreeGrafter"/>
</dbReference>
<comment type="pathway">
    <text evidence="1">Lipid metabolism; fatty acid biosynthesis.</text>
</comment>
<dbReference type="CDD" id="cd05233">
    <property type="entry name" value="SDR_c"/>
    <property type="match status" value="1"/>
</dbReference>
<proteinExistence type="inferred from homology"/>
<dbReference type="EMBL" id="CAJFCV020000006">
    <property type="protein sequence ID" value="CAG9130136.1"/>
    <property type="molecule type" value="Genomic_DNA"/>
</dbReference>
<dbReference type="GO" id="GO:0016616">
    <property type="term" value="F:oxidoreductase activity, acting on the CH-OH group of donors, NAD or NADP as acceptor"/>
    <property type="evidence" value="ECO:0007669"/>
    <property type="project" value="TreeGrafter"/>
</dbReference>
<dbReference type="FunFam" id="3.40.50.720:FF:000084">
    <property type="entry name" value="Short-chain dehydrogenase reductase"/>
    <property type="match status" value="1"/>
</dbReference>
<evidence type="ECO:0000256" key="3">
    <source>
        <dbReference type="ARBA" id="ARBA00023002"/>
    </source>
</evidence>
<reference evidence="7" key="1">
    <citation type="submission" date="2016-11" db="UniProtKB">
        <authorList>
            <consortium name="WormBaseParasite"/>
        </authorList>
    </citation>
    <scope>IDENTIFICATION</scope>
</reference>
<dbReference type="AlphaFoldDB" id="A0A1I7SMD7"/>
<accession>A0A1I7SMD7</accession>
<dbReference type="PANTHER" id="PTHR42760:SF83">
    <property type="entry name" value="(3R)-3-HYDROXYACYL-COA DEHYDROGENASE"/>
    <property type="match status" value="1"/>
</dbReference>
<dbReference type="GO" id="GO:0048038">
    <property type="term" value="F:quinone binding"/>
    <property type="evidence" value="ECO:0007669"/>
    <property type="project" value="TreeGrafter"/>
</dbReference>
<keyword evidence="3" id="KW-0560">Oxidoreductase</keyword>
<dbReference type="PANTHER" id="PTHR42760">
    <property type="entry name" value="SHORT-CHAIN DEHYDROGENASES/REDUCTASES FAMILY MEMBER"/>
    <property type="match status" value="1"/>
</dbReference>
<dbReference type="Proteomes" id="UP000582659">
    <property type="component" value="Unassembled WGS sequence"/>
</dbReference>
<dbReference type="SUPFAM" id="SSF51735">
    <property type="entry name" value="NAD(P)-binding Rossmann-fold domains"/>
    <property type="match status" value="1"/>
</dbReference>
<evidence type="ECO:0000313" key="7">
    <source>
        <dbReference type="WBParaSite" id="BXY_1422100.1"/>
    </source>
</evidence>
<gene>
    <name evidence="4" type="ORF">BXYJ_LOCUS14482</name>
</gene>
<evidence type="ECO:0000313" key="6">
    <source>
        <dbReference type="Proteomes" id="UP000659654"/>
    </source>
</evidence>
<dbReference type="Gene3D" id="3.40.50.720">
    <property type="entry name" value="NAD(P)-binding Rossmann-like Domain"/>
    <property type="match status" value="1"/>
</dbReference>
<dbReference type="SMR" id="A0A1I7SMD7"/>
<dbReference type="PRINTS" id="PR00081">
    <property type="entry name" value="GDHRDH"/>
</dbReference>
<dbReference type="WBParaSite" id="BXY_1422100.1">
    <property type="protein sequence ID" value="BXY_1422100.1"/>
    <property type="gene ID" value="BXY_1422100"/>
</dbReference>
<comment type="similarity">
    <text evidence="2">Belongs to the short-chain dehydrogenases/reductases (SDR) family.</text>
</comment>
<dbReference type="EMBL" id="CAJFDI010000006">
    <property type="protein sequence ID" value="CAD5234391.1"/>
    <property type="molecule type" value="Genomic_DNA"/>
</dbReference>
<dbReference type="Pfam" id="PF13561">
    <property type="entry name" value="adh_short_C2"/>
    <property type="match status" value="1"/>
</dbReference>
<sequence>MTTFGLEGKLALVTGAARGIGAATARKFAEHGANVILVDLRREELTETAEKLKDGFPNLNIEPEICDVSKKSEVDALAERLDKKFPHTIDILVNNAAILLVKQYLDVTDYEFENVLSVNLKSVHWVTQEFAKRAVAQKRPMSVINLSSITTNAGMLELSPYVAAKDGINGLTKVLARELGQYNIRVNAIKPGFVDTPMNTHLDEKYRAEVAKKTPLGRWAKPEEIANVIVFFASDLAGFCTCSFVDVNGGMSI</sequence>
<evidence type="ECO:0000256" key="1">
    <source>
        <dbReference type="ARBA" id="ARBA00005194"/>
    </source>
</evidence>
<protein>
    <submittedName>
        <fullName evidence="4">(pine wood nematode) hypothetical protein</fullName>
    </submittedName>
</protein>
<dbReference type="Proteomes" id="UP000095284">
    <property type="component" value="Unplaced"/>
</dbReference>
<reference evidence="4" key="2">
    <citation type="submission" date="2020-09" db="EMBL/GenBank/DDBJ databases">
        <authorList>
            <person name="Kikuchi T."/>
        </authorList>
    </citation>
    <scope>NUCLEOTIDE SEQUENCE</scope>
    <source>
        <strain evidence="4">Ka4C1</strain>
    </source>
</reference>
<dbReference type="PROSITE" id="PS00061">
    <property type="entry name" value="ADH_SHORT"/>
    <property type="match status" value="1"/>
</dbReference>
<dbReference type="OrthoDB" id="294295at2759"/>
<dbReference type="Proteomes" id="UP000659654">
    <property type="component" value="Unassembled WGS sequence"/>
</dbReference>
<evidence type="ECO:0000313" key="4">
    <source>
        <dbReference type="EMBL" id="CAD5234391.1"/>
    </source>
</evidence>
<evidence type="ECO:0000313" key="5">
    <source>
        <dbReference type="Proteomes" id="UP000095284"/>
    </source>
</evidence>
<dbReference type="PRINTS" id="PR00080">
    <property type="entry name" value="SDRFAMILY"/>
</dbReference>
<name>A0A1I7SMD7_BURXY</name>
<dbReference type="InterPro" id="IPR002347">
    <property type="entry name" value="SDR_fam"/>
</dbReference>
<organism evidence="5 7">
    <name type="scientific">Bursaphelenchus xylophilus</name>
    <name type="common">Pinewood nematode worm</name>
    <name type="synonym">Aphelenchoides xylophilus</name>
    <dbReference type="NCBI Taxonomy" id="6326"/>
    <lineage>
        <taxon>Eukaryota</taxon>
        <taxon>Metazoa</taxon>
        <taxon>Ecdysozoa</taxon>
        <taxon>Nematoda</taxon>
        <taxon>Chromadorea</taxon>
        <taxon>Rhabditida</taxon>
        <taxon>Tylenchina</taxon>
        <taxon>Tylenchomorpha</taxon>
        <taxon>Aphelenchoidea</taxon>
        <taxon>Aphelenchoididae</taxon>
        <taxon>Bursaphelenchus</taxon>
    </lineage>
</organism>
<evidence type="ECO:0000256" key="2">
    <source>
        <dbReference type="ARBA" id="ARBA00006484"/>
    </source>
</evidence>
<dbReference type="InterPro" id="IPR036291">
    <property type="entry name" value="NAD(P)-bd_dom_sf"/>
</dbReference>
<dbReference type="InterPro" id="IPR020904">
    <property type="entry name" value="Sc_DH/Rdtase_CS"/>
</dbReference>
<keyword evidence="6" id="KW-1185">Reference proteome</keyword>
<dbReference type="eggNOG" id="KOG1200">
    <property type="taxonomic scope" value="Eukaryota"/>
</dbReference>